<proteinExistence type="predicted"/>
<sequence>MDLSNSPKFPQMFGDLVTGRGITAYDYLDFAGLFGSSIQYLPPVYGACAKMVLGEATQVSLLRRAGRGSLILGRDLTRPTWVPEKRTTSLDMMLNVTIGFLSSSDMVPEKEEATEALSEWTEVDSINHMVQAH</sequence>
<name>A0A7U3Q1F4_EPIFF</name>
<dbReference type="AlphaFoldDB" id="A0A7U3Q1F4"/>
<dbReference type="EMBL" id="CP031390">
    <property type="protein sequence ID" value="QPH16644.1"/>
    <property type="molecule type" value="Genomic_DNA"/>
</dbReference>
<protein>
    <submittedName>
        <fullName evidence="1">Uncharacterized protein</fullName>
    </submittedName>
</protein>
<keyword evidence="2" id="KW-1185">Reference proteome</keyword>
<accession>A0A7U3Q1F4</accession>
<dbReference type="Proteomes" id="UP000594364">
    <property type="component" value="Chromosome 6"/>
</dbReference>
<gene>
    <name evidence="1" type="ORF">C2857_001333</name>
</gene>
<organism evidence="1 2">
    <name type="scientific">Epichloe festucae (strain Fl1)</name>
    <dbReference type="NCBI Taxonomy" id="877507"/>
    <lineage>
        <taxon>Eukaryota</taxon>
        <taxon>Fungi</taxon>
        <taxon>Dikarya</taxon>
        <taxon>Ascomycota</taxon>
        <taxon>Pezizomycotina</taxon>
        <taxon>Sordariomycetes</taxon>
        <taxon>Hypocreomycetidae</taxon>
        <taxon>Hypocreales</taxon>
        <taxon>Clavicipitaceae</taxon>
        <taxon>Epichloe</taxon>
    </lineage>
</organism>
<evidence type="ECO:0000313" key="2">
    <source>
        <dbReference type="Proteomes" id="UP000594364"/>
    </source>
</evidence>
<reference evidence="1 2" key="1">
    <citation type="journal article" date="2018" name="PLoS Genet.">
        <title>Repeat elements organise 3D genome structure and mediate transcription in the filamentous fungus Epichloe festucae.</title>
        <authorList>
            <person name="Winter D.J."/>
            <person name="Ganley A.R.D."/>
            <person name="Young C.A."/>
            <person name="Liachko I."/>
            <person name="Schardl C.L."/>
            <person name="Dupont P.Y."/>
            <person name="Berry D."/>
            <person name="Ram A."/>
            <person name="Scott B."/>
            <person name="Cox M.P."/>
        </authorList>
    </citation>
    <scope>NUCLEOTIDE SEQUENCE [LARGE SCALE GENOMIC DNA]</scope>
    <source>
        <strain evidence="1 2">Fl1</strain>
    </source>
</reference>
<evidence type="ECO:0000313" key="1">
    <source>
        <dbReference type="EMBL" id="QPH16644.1"/>
    </source>
</evidence>